<sequence length="300" mass="33179">MMRRPSQMVRGLLVRQIQDVFNDRARGEAPVVRSNDALFDRGSEIWRVHGDVTTMMIGGVTALLLQMLHPAALAGVWDHSSFRSDMLGRLRRTARFIAVTTFGERTQAEAAIARVRDVHARISGALDDGTAYRASDPRLLAWVHVCEAMAFLEAWRAFGEPGMTRTAQDRYFAQHARIARALGAAPVPESRAEAEALIESFRPDLRVTGRTRAVARMILDHPPPTLAMLPTQKLVMQAAVEIMPRWARRLHGFARPPFSGPLVRGSAFALAQTVRWAFRSDGARAAGSGRAHVQPGSSMR</sequence>
<dbReference type="Pfam" id="PF09995">
    <property type="entry name" value="MPAB_Lcp_cat"/>
    <property type="match status" value="1"/>
</dbReference>
<dbReference type="PANTHER" id="PTHR36151:SF3">
    <property type="entry name" value="ER-BOUND OXYGENASE MPAB_MPAB'_RUBBER OXYGENASE CATALYTIC DOMAIN-CONTAINING PROTEIN"/>
    <property type="match status" value="1"/>
</dbReference>
<dbReference type="Proteomes" id="UP001138540">
    <property type="component" value="Unassembled WGS sequence"/>
</dbReference>
<protein>
    <submittedName>
        <fullName evidence="2">Uncharacterized protein (DUF2236 family)</fullName>
    </submittedName>
</protein>
<accession>A0ABR6NHY0</accession>
<evidence type="ECO:0000313" key="3">
    <source>
        <dbReference type="Proteomes" id="UP001138540"/>
    </source>
</evidence>
<dbReference type="PANTHER" id="PTHR36151">
    <property type="entry name" value="BLR2777 PROTEIN"/>
    <property type="match status" value="1"/>
</dbReference>
<evidence type="ECO:0000313" key="2">
    <source>
        <dbReference type="EMBL" id="MBB5986884.1"/>
    </source>
</evidence>
<proteinExistence type="predicted"/>
<reference evidence="2 3" key="1">
    <citation type="submission" date="2020-08" db="EMBL/GenBank/DDBJ databases">
        <title>Exploring microbial biodiversity for novel pathways involved in the catabolism of aromatic compounds derived from lignin.</title>
        <authorList>
            <person name="Elkins J."/>
        </authorList>
    </citation>
    <scope>NUCLEOTIDE SEQUENCE [LARGE SCALE GENOMIC DNA]</scope>
    <source>
        <strain evidence="2 3">B1D3A</strain>
    </source>
</reference>
<gene>
    <name evidence="2" type="ORF">HNP60_002858</name>
</gene>
<evidence type="ECO:0000259" key="1">
    <source>
        <dbReference type="Pfam" id="PF09995"/>
    </source>
</evidence>
<name>A0ABR6NHY0_9SPHN</name>
<dbReference type="InterPro" id="IPR018713">
    <property type="entry name" value="MPAB/Lcp_cat_dom"/>
</dbReference>
<comment type="caution">
    <text evidence="2">The sequence shown here is derived from an EMBL/GenBank/DDBJ whole genome shotgun (WGS) entry which is preliminary data.</text>
</comment>
<feature type="domain" description="ER-bound oxygenase mpaB/mpaB'/Rubber oxygenase catalytic" evidence="1">
    <location>
        <begin position="46"/>
        <end position="276"/>
    </location>
</feature>
<keyword evidence="3" id="KW-1185">Reference proteome</keyword>
<dbReference type="EMBL" id="JACHKA010000001">
    <property type="protein sequence ID" value="MBB5986884.1"/>
    <property type="molecule type" value="Genomic_DNA"/>
</dbReference>
<organism evidence="2 3">
    <name type="scientific">Sphingobium lignivorans</name>
    <dbReference type="NCBI Taxonomy" id="2735886"/>
    <lineage>
        <taxon>Bacteria</taxon>
        <taxon>Pseudomonadati</taxon>
        <taxon>Pseudomonadota</taxon>
        <taxon>Alphaproteobacteria</taxon>
        <taxon>Sphingomonadales</taxon>
        <taxon>Sphingomonadaceae</taxon>
        <taxon>Sphingobium</taxon>
    </lineage>
</organism>